<name>B4HKA4_DROSE</name>
<keyword evidence="1" id="KW-0812">Transmembrane</keyword>
<dbReference type="GO" id="GO:0048640">
    <property type="term" value="P:negative regulation of developmental growth"/>
    <property type="evidence" value="ECO:0007669"/>
    <property type="project" value="EnsemblMetazoa"/>
</dbReference>
<feature type="transmembrane region" description="Helical" evidence="1">
    <location>
        <begin position="70"/>
        <end position="91"/>
    </location>
</feature>
<dbReference type="GO" id="GO:0071480">
    <property type="term" value="P:cellular response to gamma radiation"/>
    <property type="evidence" value="ECO:0007669"/>
    <property type="project" value="EnsemblMetazoa"/>
</dbReference>
<gene>
    <name evidence="3" type="primary">Dsec\GM24352</name>
    <name evidence="3" type="ORF">Dsec_GM24352</name>
</gene>
<dbReference type="InterPro" id="IPR035967">
    <property type="entry name" value="SWAP/Surp_sf"/>
</dbReference>
<dbReference type="SMART" id="SM00648">
    <property type="entry name" value="SWAP"/>
    <property type="match status" value="1"/>
</dbReference>
<dbReference type="GO" id="GO:0005615">
    <property type="term" value="C:extracellular space"/>
    <property type="evidence" value="ECO:0007669"/>
    <property type="project" value="EnsemblMetazoa"/>
</dbReference>
<dbReference type="PROSITE" id="PS50128">
    <property type="entry name" value="SURP"/>
    <property type="match status" value="1"/>
</dbReference>
<dbReference type="GO" id="GO:0006396">
    <property type="term" value="P:RNA processing"/>
    <property type="evidence" value="ECO:0007669"/>
    <property type="project" value="InterPro"/>
</dbReference>
<keyword evidence="4" id="KW-1185">Reference proteome</keyword>
<dbReference type="PANTHER" id="PTHR12323:SF0">
    <property type="entry name" value="CALCIUM HOMEOSTASIS ENDOPLASMIC RETICULUM PROTEIN"/>
    <property type="match status" value="1"/>
</dbReference>
<dbReference type="STRING" id="7238.B4HKA4"/>
<keyword evidence="1" id="KW-0472">Membrane</keyword>
<evidence type="ECO:0000313" key="4">
    <source>
        <dbReference type="Proteomes" id="UP000001292"/>
    </source>
</evidence>
<dbReference type="GO" id="GO:0009855">
    <property type="term" value="P:determination of bilateral symmetry"/>
    <property type="evidence" value="ECO:0007669"/>
    <property type="project" value="EnsemblMetazoa"/>
</dbReference>
<organism evidence="4">
    <name type="scientific">Drosophila sechellia</name>
    <name type="common">Fruit fly</name>
    <dbReference type="NCBI Taxonomy" id="7238"/>
    <lineage>
        <taxon>Eukaryota</taxon>
        <taxon>Metazoa</taxon>
        <taxon>Ecdysozoa</taxon>
        <taxon>Arthropoda</taxon>
        <taxon>Hexapoda</taxon>
        <taxon>Insecta</taxon>
        <taxon>Pterygota</taxon>
        <taxon>Neoptera</taxon>
        <taxon>Endopterygota</taxon>
        <taxon>Diptera</taxon>
        <taxon>Brachycera</taxon>
        <taxon>Muscomorpha</taxon>
        <taxon>Ephydroidea</taxon>
        <taxon>Drosophilidae</taxon>
        <taxon>Drosophila</taxon>
        <taxon>Sophophora</taxon>
    </lineage>
</organism>
<dbReference type="Gene3D" id="1.10.10.790">
    <property type="entry name" value="Surp module"/>
    <property type="match status" value="1"/>
</dbReference>
<reference evidence="3 4" key="1">
    <citation type="journal article" date="2007" name="Nature">
        <title>Evolution of genes and genomes on the Drosophila phylogeny.</title>
        <authorList>
            <consortium name="Drosophila 12 Genomes Consortium"/>
            <person name="Clark A.G."/>
            <person name="Eisen M.B."/>
            <person name="Smith D.R."/>
            <person name="Bergman C.M."/>
            <person name="Oliver B."/>
            <person name="Markow T.A."/>
            <person name="Kaufman T.C."/>
            <person name="Kellis M."/>
            <person name="Gelbart W."/>
            <person name="Iyer V.N."/>
            <person name="Pollard D.A."/>
            <person name="Sackton T.B."/>
            <person name="Larracuente A.M."/>
            <person name="Singh N.D."/>
            <person name="Abad J.P."/>
            <person name="Abt D.N."/>
            <person name="Adryan B."/>
            <person name="Aguade M."/>
            <person name="Akashi H."/>
            <person name="Anderson W.W."/>
            <person name="Aquadro C.F."/>
            <person name="Ardell D.H."/>
            <person name="Arguello R."/>
            <person name="Artieri C.G."/>
            <person name="Barbash D.A."/>
            <person name="Barker D."/>
            <person name="Barsanti P."/>
            <person name="Batterham P."/>
            <person name="Batzoglou S."/>
            <person name="Begun D."/>
            <person name="Bhutkar A."/>
            <person name="Blanco E."/>
            <person name="Bosak S.A."/>
            <person name="Bradley R.K."/>
            <person name="Brand A.D."/>
            <person name="Brent M.R."/>
            <person name="Brooks A.N."/>
            <person name="Brown R.H."/>
            <person name="Butlin R.K."/>
            <person name="Caggese C."/>
            <person name="Calvi B.R."/>
            <person name="Bernardo de Carvalho A."/>
            <person name="Caspi A."/>
            <person name="Castrezana S."/>
            <person name="Celniker S.E."/>
            <person name="Chang J.L."/>
            <person name="Chapple C."/>
            <person name="Chatterji S."/>
            <person name="Chinwalla A."/>
            <person name="Civetta A."/>
            <person name="Clifton S.W."/>
            <person name="Comeron J.M."/>
            <person name="Costello J.C."/>
            <person name="Coyne J.A."/>
            <person name="Daub J."/>
            <person name="David R.G."/>
            <person name="Delcher A.L."/>
            <person name="Delehaunty K."/>
            <person name="Do C.B."/>
            <person name="Ebling H."/>
            <person name="Edwards K."/>
            <person name="Eickbush T."/>
            <person name="Evans J.D."/>
            <person name="Filipski A."/>
            <person name="Findeiss S."/>
            <person name="Freyhult E."/>
            <person name="Fulton L."/>
            <person name="Fulton R."/>
            <person name="Garcia A.C."/>
            <person name="Gardiner A."/>
            <person name="Garfield D.A."/>
            <person name="Garvin B.E."/>
            <person name="Gibson G."/>
            <person name="Gilbert D."/>
            <person name="Gnerre S."/>
            <person name="Godfrey J."/>
            <person name="Good R."/>
            <person name="Gotea V."/>
            <person name="Gravely B."/>
            <person name="Greenberg A.J."/>
            <person name="Griffiths-Jones S."/>
            <person name="Gross S."/>
            <person name="Guigo R."/>
            <person name="Gustafson E.A."/>
            <person name="Haerty W."/>
            <person name="Hahn M.W."/>
            <person name="Halligan D.L."/>
            <person name="Halpern A.L."/>
            <person name="Halter G.M."/>
            <person name="Han M.V."/>
            <person name="Heger A."/>
            <person name="Hillier L."/>
            <person name="Hinrichs A.S."/>
            <person name="Holmes I."/>
            <person name="Hoskins R.A."/>
            <person name="Hubisz M.J."/>
            <person name="Hultmark D."/>
            <person name="Huntley M.A."/>
            <person name="Jaffe D.B."/>
            <person name="Jagadeeshan S."/>
            <person name="Jeck W.R."/>
            <person name="Johnson J."/>
            <person name="Jones C.D."/>
            <person name="Jordan W.C."/>
            <person name="Karpen G.H."/>
            <person name="Kataoka E."/>
            <person name="Keightley P.D."/>
            <person name="Kheradpour P."/>
            <person name="Kirkness E.F."/>
            <person name="Koerich L.B."/>
            <person name="Kristiansen K."/>
            <person name="Kudrna D."/>
            <person name="Kulathinal R.J."/>
            <person name="Kumar S."/>
            <person name="Kwok R."/>
            <person name="Lander E."/>
            <person name="Langley C.H."/>
            <person name="Lapoint R."/>
            <person name="Lazzaro B.P."/>
            <person name="Lee S.J."/>
            <person name="Levesque L."/>
            <person name="Li R."/>
            <person name="Lin C.F."/>
            <person name="Lin M.F."/>
            <person name="Lindblad-Toh K."/>
            <person name="Llopart A."/>
            <person name="Long M."/>
            <person name="Low L."/>
            <person name="Lozovsky E."/>
            <person name="Lu J."/>
            <person name="Luo M."/>
            <person name="Machado C.A."/>
            <person name="Makalowski W."/>
            <person name="Marzo M."/>
            <person name="Matsuda M."/>
            <person name="Matzkin L."/>
            <person name="McAllister B."/>
            <person name="McBride C.S."/>
            <person name="McKernan B."/>
            <person name="McKernan K."/>
            <person name="Mendez-Lago M."/>
            <person name="Minx P."/>
            <person name="Mollenhauer M.U."/>
            <person name="Montooth K."/>
            <person name="Mount S.M."/>
            <person name="Mu X."/>
            <person name="Myers E."/>
            <person name="Negre B."/>
            <person name="Newfeld S."/>
            <person name="Nielsen R."/>
            <person name="Noor M.A."/>
            <person name="O'Grady P."/>
            <person name="Pachter L."/>
            <person name="Papaceit M."/>
            <person name="Parisi M.J."/>
            <person name="Parisi M."/>
            <person name="Parts L."/>
            <person name="Pedersen J.S."/>
            <person name="Pesole G."/>
            <person name="Phillippy A.M."/>
            <person name="Ponting C.P."/>
            <person name="Pop M."/>
            <person name="Porcelli D."/>
            <person name="Powell J.R."/>
            <person name="Prohaska S."/>
            <person name="Pruitt K."/>
            <person name="Puig M."/>
            <person name="Quesneville H."/>
            <person name="Ram K.R."/>
            <person name="Rand D."/>
            <person name="Rasmussen M.D."/>
            <person name="Reed L.K."/>
            <person name="Reenan R."/>
            <person name="Reily A."/>
            <person name="Remington K.A."/>
            <person name="Rieger T.T."/>
            <person name="Ritchie M.G."/>
            <person name="Robin C."/>
            <person name="Rogers Y.H."/>
            <person name="Rohde C."/>
            <person name="Rozas J."/>
            <person name="Rubenfield M.J."/>
            <person name="Ruiz A."/>
            <person name="Russo S."/>
            <person name="Salzberg S.L."/>
            <person name="Sanchez-Gracia A."/>
            <person name="Saranga D.J."/>
            <person name="Sato H."/>
            <person name="Schaeffer S.W."/>
            <person name="Schatz M.C."/>
            <person name="Schlenke T."/>
            <person name="Schwartz R."/>
            <person name="Segarra C."/>
            <person name="Singh R.S."/>
            <person name="Sirot L."/>
            <person name="Sirota M."/>
            <person name="Sisneros N.B."/>
            <person name="Smith C.D."/>
            <person name="Smith T.F."/>
            <person name="Spieth J."/>
            <person name="Stage D.E."/>
            <person name="Stark A."/>
            <person name="Stephan W."/>
            <person name="Strausberg R.L."/>
            <person name="Strempel S."/>
            <person name="Sturgill D."/>
            <person name="Sutton G."/>
            <person name="Sutton G.G."/>
            <person name="Tao W."/>
            <person name="Teichmann S."/>
            <person name="Tobari Y.N."/>
            <person name="Tomimura Y."/>
            <person name="Tsolas J.M."/>
            <person name="Valente V.L."/>
            <person name="Venter E."/>
            <person name="Venter J.C."/>
            <person name="Vicario S."/>
            <person name="Vieira F.G."/>
            <person name="Vilella A.J."/>
            <person name="Villasante A."/>
            <person name="Walenz B."/>
            <person name="Wang J."/>
            <person name="Wasserman M."/>
            <person name="Watts T."/>
            <person name="Wilson D."/>
            <person name="Wilson R.K."/>
            <person name="Wing R.A."/>
            <person name="Wolfner M.F."/>
            <person name="Wong A."/>
            <person name="Wong G.K."/>
            <person name="Wu C.I."/>
            <person name="Wu G."/>
            <person name="Yamamoto D."/>
            <person name="Yang H.P."/>
            <person name="Yang S.P."/>
            <person name="Yorke J.A."/>
            <person name="Yoshida K."/>
            <person name="Zdobnov E."/>
            <person name="Zhang P."/>
            <person name="Zhang Y."/>
            <person name="Zimin A.V."/>
            <person name="Baldwin J."/>
            <person name="Abdouelleil A."/>
            <person name="Abdulkadir J."/>
            <person name="Abebe A."/>
            <person name="Abera B."/>
            <person name="Abreu J."/>
            <person name="Acer S.C."/>
            <person name="Aftuck L."/>
            <person name="Alexander A."/>
            <person name="An P."/>
            <person name="Anderson E."/>
            <person name="Anderson S."/>
            <person name="Arachi H."/>
            <person name="Azer M."/>
            <person name="Bachantsang P."/>
            <person name="Barry A."/>
            <person name="Bayul T."/>
            <person name="Berlin A."/>
            <person name="Bessette D."/>
            <person name="Bloom T."/>
            <person name="Blye J."/>
            <person name="Boguslavskiy L."/>
            <person name="Bonnet C."/>
            <person name="Boukhgalter B."/>
            <person name="Bourzgui I."/>
            <person name="Brown A."/>
            <person name="Cahill P."/>
            <person name="Channer S."/>
            <person name="Cheshatsang Y."/>
            <person name="Chuda L."/>
            <person name="Citroen M."/>
            <person name="Collymore A."/>
            <person name="Cooke P."/>
            <person name="Costello M."/>
            <person name="D'Aco K."/>
            <person name="Daza R."/>
            <person name="De Haan G."/>
            <person name="DeGray S."/>
            <person name="DeMaso C."/>
            <person name="Dhargay N."/>
            <person name="Dooley K."/>
            <person name="Dooley E."/>
            <person name="Doricent M."/>
            <person name="Dorje P."/>
            <person name="Dorjee K."/>
            <person name="Dupes A."/>
            <person name="Elong R."/>
            <person name="Falk J."/>
            <person name="Farina A."/>
            <person name="Faro S."/>
            <person name="Ferguson D."/>
            <person name="Fisher S."/>
            <person name="Foley C.D."/>
            <person name="Franke A."/>
            <person name="Friedrich D."/>
            <person name="Gadbois L."/>
            <person name="Gearin G."/>
            <person name="Gearin C.R."/>
            <person name="Giannoukos G."/>
            <person name="Goode T."/>
            <person name="Graham J."/>
            <person name="Grandbois E."/>
            <person name="Grewal S."/>
            <person name="Gyaltsen K."/>
            <person name="Hafez N."/>
            <person name="Hagos B."/>
            <person name="Hall J."/>
            <person name="Henson C."/>
            <person name="Hollinger A."/>
            <person name="Honan T."/>
            <person name="Huard M.D."/>
            <person name="Hughes L."/>
            <person name="Hurhula B."/>
            <person name="Husby M.E."/>
            <person name="Kamat A."/>
            <person name="Kanga B."/>
            <person name="Kashin S."/>
            <person name="Khazanovich D."/>
            <person name="Kisner P."/>
            <person name="Lance K."/>
            <person name="Lara M."/>
            <person name="Lee W."/>
            <person name="Lennon N."/>
            <person name="Letendre F."/>
            <person name="LeVine R."/>
            <person name="Lipovsky A."/>
            <person name="Liu X."/>
            <person name="Liu J."/>
            <person name="Liu S."/>
            <person name="Lokyitsang T."/>
            <person name="Lokyitsang Y."/>
            <person name="Lubonja R."/>
            <person name="Lui A."/>
            <person name="MacDonald P."/>
            <person name="Magnisalis V."/>
            <person name="Maru K."/>
            <person name="Matthews C."/>
            <person name="McCusker W."/>
            <person name="McDonough S."/>
            <person name="Mehta T."/>
            <person name="Meldrim J."/>
            <person name="Meneus L."/>
            <person name="Mihai O."/>
            <person name="Mihalev A."/>
            <person name="Mihova T."/>
            <person name="Mittelman R."/>
            <person name="Mlenga V."/>
            <person name="Montmayeur A."/>
            <person name="Mulrain L."/>
            <person name="Navidi A."/>
            <person name="Naylor J."/>
            <person name="Negash T."/>
            <person name="Nguyen T."/>
            <person name="Nguyen N."/>
            <person name="Nicol R."/>
            <person name="Norbu C."/>
            <person name="Norbu N."/>
            <person name="Novod N."/>
            <person name="O'Neill B."/>
            <person name="Osman S."/>
            <person name="Markiewicz E."/>
            <person name="Oyono O.L."/>
            <person name="Patti C."/>
            <person name="Phunkhang P."/>
            <person name="Pierre F."/>
            <person name="Priest M."/>
            <person name="Raghuraman S."/>
            <person name="Rege F."/>
            <person name="Reyes R."/>
            <person name="Rise C."/>
            <person name="Rogov P."/>
            <person name="Ross K."/>
            <person name="Ryan E."/>
            <person name="Settipalli S."/>
            <person name="Shea T."/>
            <person name="Sherpa N."/>
            <person name="Shi L."/>
            <person name="Shih D."/>
            <person name="Sparrow T."/>
            <person name="Spaulding J."/>
            <person name="Stalker J."/>
            <person name="Stange-Thomann N."/>
            <person name="Stavropoulos S."/>
            <person name="Stone C."/>
            <person name="Strader C."/>
            <person name="Tesfaye S."/>
            <person name="Thomson T."/>
            <person name="Thoulutsang Y."/>
            <person name="Thoulutsang D."/>
            <person name="Topham K."/>
            <person name="Topping I."/>
            <person name="Tsamla T."/>
            <person name="Vassiliev H."/>
            <person name="Vo A."/>
            <person name="Wangchuk T."/>
            <person name="Wangdi T."/>
            <person name="Weiand M."/>
            <person name="Wilkinson J."/>
            <person name="Wilson A."/>
            <person name="Yadav S."/>
            <person name="Young G."/>
            <person name="Yu Q."/>
            <person name="Zembek L."/>
            <person name="Zhong D."/>
            <person name="Zimmer A."/>
            <person name="Zwirko Z."/>
            <person name="Jaffe D.B."/>
            <person name="Alvarez P."/>
            <person name="Brockman W."/>
            <person name="Butler J."/>
            <person name="Chin C."/>
            <person name="Gnerre S."/>
            <person name="Grabherr M."/>
            <person name="Kleber M."/>
            <person name="Mauceli E."/>
            <person name="MacCallum I."/>
        </authorList>
    </citation>
    <scope>NUCLEOTIDE SEQUENCE [LARGE SCALE GENOMIC DNA]</scope>
    <source>
        <strain evidence="4">Rob3c / Tucson 14021-0248.25</strain>
    </source>
</reference>
<dbReference type="AlphaFoldDB" id="B4HKA4"/>
<dbReference type="PANTHER" id="PTHR12323">
    <property type="entry name" value="SR-RELATED CTD ASSOCIATED FACTOR 6"/>
    <property type="match status" value="1"/>
</dbReference>
<dbReference type="GO" id="GO:0007304">
    <property type="term" value="P:chorion-containing eggshell formation"/>
    <property type="evidence" value="ECO:0007669"/>
    <property type="project" value="EnsemblMetazoa"/>
</dbReference>
<dbReference type="GO" id="GO:0003723">
    <property type="term" value="F:RNA binding"/>
    <property type="evidence" value="ECO:0007669"/>
    <property type="project" value="InterPro"/>
</dbReference>
<evidence type="ECO:0000313" key="3">
    <source>
        <dbReference type="EMBL" id="EDW41845.1"/>
    </source>
</evidence>
<proteinExistence type="predicted"/>
<dbReference type="GO" id="GO:0035073">
    <property type="term" value="P:pupariation"/>
    <property type="evidence" value="ECO:0007669"/>
    <property type="project" value="EnsemblMetazoa"/>
</dbReference>
<dbReference type="GO" id="GO:0048018">
    <property type="term" value="F:receptor ligand activity"/>
    <property type="evidence" value="ECO:0007669"/>
    <property type="project" value="EnsemblMetazoa"/>
</dbReference>
<dbReference type="HOGENOM" id="CLU_113860_0_0_1"/>
<dbReference type="SUPFAM" id="SSF109905">
    <property type="entry name" value="Surp module (SWAP domain)"/>
    <property type="match status" value="1"/>
</dbReference>
<dbReference type="GO" id="GO:0001664">
    <property type="term" value="F:G protein-coupled receptor binding"/>
    <property type="evidence" value="ECO:0007669"/>
    <property type="project" value="EnsemblMetazoa"/>
</dbReference>
<dbReference type="PhylomeDB" id="B4HKA4"/>
<dbReference type="GO" id="GO:0048471">
    <property type="term" value="C:perinuclear region of cytoplasm"/>
    <property type="evidence" value="ECO:0007669"/>
    <property type="project" value="TreeGrafter"/>
</dbReference>
<accession>B4HKA4</accession>
<dbReference type="EMBL" id="CH480815">
    <property type="protein sequence ID" value="EDW41845.1"/>
    <property type="molecule type" value="Genomic_DNA"/>
</dbReference>
<evidence type="ECO:0000256" key="1">
    <source>
        <dbReference type="SAM" id="Phobius"/>
    </source>
</evidence>
<keyword evidence="1" id="KW-1133">Transmembrane helix</keyword>
<dbReference type="OMA" id="KFAMEAC"/>
<protein>
    <submittedName>
        <fullName evidence="3">GM24352</fullName>
    </submittedName>
</protein>
<sequence length="210" mass="24638">MDVQPPRDASLRNIIDKLAEFVARNGPEFEAITKQKQQNNPKFEFLYGGSSPATINSGWQRNRLLHMCRWMLLVIGVCCLMGSSSGSFCSLERMKKFAMEACEHLFQADEGARRDRRSIEYAHHHLNRLGSGKTHNKHHYISRSSYPMGGYLKVTREHFNRLSELDIFPRYKPIKPHHEKKHRFKRDHSSRSYNNIPYCCLNQCEEEFFC</sequence>
<dbReference type="Pfam" id="PF01805">
    <property type="entry name" value="Surp"/>
    <property type="match status" value="1"/>
</dbReference>
<dbReference type="GO" id="GO:0006874">
    <property type="term" value="P:intracellular calcium ion homeostasis"/>
    <property type="evidence" value="ECO:0007669"/>
    <property type="project" value="TreeGrafter"/>
</dbReference>
<feature type="domain" description="SURP motif" evidence="2">
    <location>
        <begin position="14"/>
        <end position="56"/>
    </location>
</feature>
<dbReference type="InterPro" id="IPR000061">
    <property type="entry name" value="Surp"/>
</dbReference>
<evidence type="ECO:0000259" key="2">
    <source>
        <dbReference type="PROSITE" id="PS50128"/>
    </source>
</evidence>
<dbReference type="Proteomes" id="UP000001292">
    <property type="component" value="Unassembled WGS sequence"/>
</dbReference>
<dbReference type="GO" id="GO:0007189">
    <property type="term" value="P:adenylate cyclase-activating G protein-coupled receptor signaling pathway"/>
    <property type="evidence" value="ECO:0007669"/>
    <property type="project" value="EnsemblMetazoa"/>
</dbReference>
<dbReference type="GO" id="GO:0106024">
    <property type="term" value="P:negative regulation of pupariation"/>
    <property type="evidence" value="ECO:0007669"/>
    <property type="project" value="EnsemblMetazoa"/>
</dbReference>